<sequence>MSYPQSISSYNRQTYTAEAVKNSPHPCHILKVSQTTIDRHIQQRQNKSSPQQCQILELCQGTGDNQTKQRQRTAEGSTVKPAGAAANTGTGDANR</sequence>
<dbReference type="EMBL" id="BLXT01004562">
    <property type="protein sequence ID" value="GFO14386.1"/>
    <property type="molecule type" value="Genomic_DNA"/>
</dbReference>
<accession>A0AAV4B6F7</accession>
<comment type="caution">
    <text evidence="2">The sequence shown here is derived from an EMBL/GenBank/DDBJ whole genome shotgun (WGS) entry which is preliminary data.</text>
</comment>
<keyword evidence="3" id="KW-1185">Reference proteome</keyword>
<feature type="region of interest" description="Disordered" evidence="1">
    <location>
        <begin position="61"/>
        <end position="95"/>
    </location>
</feature>
<protein>
    <submittedName>
        <fullName evidence="2">Uncharacterized protein</fullName>
    </submittedName>
</protein>
<evidence type="ECO:0000313" key="3">
    <source>
        <dbReference type="Proteomes" id="UP000735302"/>
    </source>
</evidence>
<dbReference type="AlphaFoldDB" id="A0AAV4B6F7"/>
<reference evidence="2 3" key="1">
    <citation type="journal article" date="2021" name="Elife">
        <title>Chloroplast acquisition without the gene transfer in kleptoplastic sea slugs, Plakobranchus ocellatus.</title>
        <authorList>
            <person name="Maeda T."/>
            <person name="Takahashi S."/>
            <person name="Yoshida T."/>
            <person name="Shimamura S."/>
            <person name="Takaki Y."/>
            <person name="Nagai Y."/>
            <person name="Toyoda A."/>
            <person name="Suzuki Y."/>
            <person name="Arimoto A."/>
            <person name="Ishii H."/>
            <person name="Satoh N."/>
            <person name="Nishiyama T."/>
            <person name="Hasebe M."/>
            <person name="Maruyama T."/>
            <person name="Minagawa J."/>
            <person name="Obokata J."/>
            <person name="Shigenobu S."/>
        </authorList>
    </citation>
    <scope>NUCLEOTIDE SEQUENCE [LARGE SCALE GENOMIC DNA]</scope>
</reference>
<organism evidence="2 3">
    <name type="scientific">Plakobranchus ocellatus</name>
    <dbReference type="NCBI Taxonomy" id="259542"/>
    <lineage>
        <taxon>Eukaryota</taxon>
        <taxon>Metazoa</taxon>
        <taxon>Spiralia</taxon>
        <taxon>Lophotrochozoa</taxon>
        <taxon>Mollusca</taxon>
        <taxon>Gastropoda</taxon>
        <taxon>Heterobranchia</taxon>
        <taxon>Euthyneura</taxon>
        <taxon>Panpulmonata</taxon>
        <taxon>Sacoglossa</taxon>
        <taxon>Placobranchoidea</taxon>
        <taxon>Plakobranchidae</taxon>
        <taxon>Plakobranchus</taxon>
    </lineage>
</organism>
<evidence type="ECO:0000256" key="1">
    <source>
        <dbReference type="SAM" id="MobiDB-lite"/>
    </source>
</evidence>
<dbReference type="Proteomes" id="UP000735302">
    <property type="component" value="Unassembled WGS sequence"/>
</dbReference>
<gene>
    <name evidence="2" type="ORF">PoB_004089100</name>
</gene>
<evidence type="ECO:0000313" key="2">
    <source>
        <dbReference type="EMBL" id="GFO14386.1"/>
    </source>
</evidence>
<proteinExistence type="predicted"/>
<name>A0AAV4B6F7_9GAST</name>
<feature type="compositionally biased region" description="Low complexity" evidence="1">
    <location>
        <begin position="82"/>
        <end position="95"/>
    </location>
</feature>